<dbReference type="AlphaFoldDB" id="H3NN87"/>
<evidence type="ECO:0000256" key="4">
    <source>
        <dbReference type="ARBA" id="ARBA00022833"/>
    </source>
</evidence>
<dbReference type="HOGENOM" id="CLU_030571_5_0_9"/>
<dbReference type="PANTHER" id="PTHR46233:SF3">
    <property type="entry name" value="HYDROXYACYLGLUTATHIONE HYDROLASE GLOC"/>
    <property type="match status" value="1"/>
</dbReference>
<dbReference type="Pfam" id="PF00753">
    <property type="entry name" value="Lactamase_B"/>
    <property type="match status" value="1"/>
</dbReference>
<dbReference type="InterPro" id="IPR051453">
    <property type="entry name" value="MBL_Glyoxalase_II"/>
</dbReference>
<evidence type="ECO:0000256" key="1">
    <source>
        <dbReference type="ARBA" id="ARBA00001947"/>
    </source>
</evidence>
<keyword evidence="3" id="KW-0378">Hydrolase</keyword>
<reference evidence="6 7" key="1">
    <citation type="submission" date="2012-01" db="EMBL/GenBank/DDBJ databases">
        <title>The Genome Sequence of Helcococcus kunzii ATCC 51366.</title>
        <authorList>
            <consortium name="The Broad Institute Genome Sequencing Platform"/>
            <person name="Earl A."/>
            <person name="Ward D."/>
            <person name="Feldgarden M."/>
            <person name="Gevers D."/>
            <person name="Huys G."/>
            <person name="Young S.K."/>
            <person name="Zeng Q."/>
            <person name="Gargeya S."/>
            <person name="Fitzgerald M."/>
            <person name="Haas B."/>
            <person name="Abouelleil A."/>
            <person name="Alvarado L."/>
            <person name="Arachchi H.M."/>
            <person name="Berlin A."/>
            <person name="Chapman S.B."/>
            <person name="Gearin G."/>
            <person name="Goldberg J."/>
            <person name="Griggs A."/>
            <person name="Gujja S."/>
            <person name="Hansen M."/>
            <person name="Heiman D."/>
            <person name="Howarth C."/>
            <person name="Larimer J."/>
            <person name="Lui A."/>
            <person name="MacDonald P.J.P."/>
            <person name="McCowen C."/>
            <person name="Montmayeur A."/>
            <person name="Murphy C."/>
            <person name="Neiman D."/>
            <person name="Pearson M."/>
            <person name="Priest M."/>
            <person name="Roberts A."/>
            <person name="Saif S."/>
            <person name="Shea T."/>
            <person name="Sisk P."/>
            <person name="Stolte C."/>
            <person name="Sykes S."/>
            <person name="Wortman J."/>
            <person name="Nusbaum C."/>
            <person name="Birren B."/>
        </authorList>
    </citation>
    <scope>NUCLEOTIDE SEQUENCE [LARGE SCALE GENOMIC DNA]</scope>
    <source>
        <strain evidence="6 7">ATCC 51366</strain>
    </source>
</reference>
<gene>
    <name evidence="6" type="ORF">HMPREF9709_00798</name>
</gene>
<dbReference type="GO" id="GO:0046872">
    <property type="term" value="F:metal ion binding"/>
    <property type="evidence" value="ECO:0007669"/>
    <property type="project" value="UniProtKB-KW"/>
</dbReference>
<evidence type="ECO:0000313" key="7">
    <source>
        <dbReference type="Proteomes" id="UP000004191"/>
    </source>
</evidence>
<dbReference type="OrthoDB" id="9802248at2"/>
<evidence type="ECO:0000313" key="6">
    <source>
        <dbReference type="EMBL" id="EHR34491.1"/>
    </source>
</evidence>
<feature type="domain" description="Metallo-beta-lactamase" evidence="5">
    <location>
        <begin position="14"/>
        <end position="187"/>
    </location>
</feature>
<keyword evidence="4" id="KW-0862">Zinc</keyword>
<dbReference type="CDD" id="cd06262">
    <property type="entry name" value="metallo-hydrolase-like_MBL-fold"/>
    <property type="match status" value="1"/>
</dbReference>
<dbReference type="GO" id="GO:0016787">
    <property type="term" value="F:hydrolase activity"/>
    <property type="evidence" value="ECO:0007669"/>
    <property type="project" value="UniProtKB-KW"/>
</dbReference>
<dbReference type="InterPro" id="IPR036866">
    <property type="entry name" value="RibonucZ/Hydroxyglut_hydro"/>
</dbReference>
<organism evidence="6 7">
    <name type="scientific">Helcococcus kunzii ATCC 51366</name>
    <dbReference type="NCBI Taxonomy" id="883114"/>
    <lineage>
        <taxon>Bacteria</taxon>
        <taxon>Bacillati</taxon>
        <taxon>Bacillota</taxon>
        <taxon>Tissierellia</taxon>
        <taxon>Tissierellales</taxon>
        <taxon>Peptoniphilaceae</taxon>
        <taxon>Helcococcus</taxon>
    </lineage>
</organism>
<dbReference type="STRING" id="883114.HMPREF9709_00798"/>
<keyword evidence="2" id="KW-0479">Metal-binding</keyword>
<comment type="cofactor">
    <cofactor evidence="1">
        <name>Zn(2+)</name>
        <dbReference type="ChEBI" id="CHEBI:29105"/>
    </cofactor>
</comment>
<dbReference type="SMART" id="SM00849">
    <property type="entry name" value="Lactamase_B"/>
    <property type="match status" value="1"/>
</dbReference>
<accession>H3NN87</accession>
<dbReference type="SUPFAM" id="SSF56281">
    <property type="entry name" value="Metallo-hydrolase/oxidoreductase"/>
    <property type="match status" value="1"/>
</dbReference>
<evidence type="ECO:0000259" key="5">
    <source>
        <dbReference type="SMART" id="SM00849"/>
    </source>
</evidence>
<dbReference type="InterPro" id="IPR001279">
    <property type="entry name" value="Metallo-B-lactamas"/>
</dbReference>
<evidence type="ECO:0000256" key="2">
    <source>
        <dbReference type="ARBA" id="ARBA00022723"/>
    </source>
</evidence>
<sequence>MKYKILKDGNNPVNCNSYLIYNVETLDAYIIDAPTKTKLFIDEINEKNLNLKYVLLTHGHWDHIMSLDFWRENYDIEVVAHKECETYLNNPKYNLSYRVMPEISTNADIYLEGESGEFDIFKYIRTPGHSFDSVSYILGNAVFCGDVIFYESVGRTDLIGSDPDDLVKSIREKIYKFNDKTNLLPGHGQNTTVAHEKKYNPFVPVN</sequence>
<protein>
    <recommendedName>
        <fullName evidence="5">Metallo-beta-lactamase domain-containing protein</fullName>
    </recommendedName>
</protein>
<dbReference type="EMBL" id="AGEI01000020">
    <property type="protein sequence ID" value="EHR34491.1"/>
    <property type="molecule type" value="Genomic_DNA"/>
</dbReference>
<dbReference type="GeneID" id="96998797"/>
<keyword evidence="7" id="KW-1185">Reference proteome</keyword>
<evidence type="ECO:0000256" key="3">
    <source>
        <dbReference type="ARBA" id="ARBA00022801"/>
    </source>
</evidence>
<proteinExistence type="predicted"/>
<name>H3NN87_9FIRM</name>
<dbReference type="Gene3D" id="3.60.15.10">
    <property type="entry name" value="Ribonuclease Z/Hydroxyacylglutathione hydrolase-like"/>
    <property type="match status" value="1"/>
</dbReference>
<dbReference type="eggNOG" id="COG0491">
    <property type="taxonomic scope" value="Bacteria"/>
</dbReference>
<comment type="caution">
    <text evidence="6">The sequence shown here is derived from an EMBL/GenBank/DDBJ whole genome shotgun (WGS) entry which is preliminary data.</text>
</comment>
<dbReference type="PANTHER" id="PTHR46233">
    <property type="entry name" value="HYDROXYACYLGLUTATHIONE HYDROLASE GLOC"/>
    <property type="match status" value="1"/>
</dbReference>
<dbReference type="Proteomes" id="UP000004191">
    <property type="component" value="Unassembled WGS sequence"/>
</dbReference>
<dbReference type="RefSeq" id="WP_005398165.1">
    <property type="nucleotide sequence ID" value="NZ_JH601088.1"/>
</dbReference>